<reference evidence="5" key="1">
    <citation type="journal article" date="2014" name="Proc. Natl. Acad. Sci. U.S.A.">
        <title>Extensive sampling of basidiomycete genomes demonstrates inadequacy of the white-rot/brown-rot paradigm for wood decay fungi.</title>
        <authorList>
            <person name="Riley R."/>
            <person name="Salamov A.A."/>
            <person name="Brown D.W."/>
            <person name="Nagy L.G."/>
            <person name="Floudas D."/>
            <person name="Held B.W."/>
            <person name="Levasseur A."/>
            <person name="Lombard V."/>
            <person name="Morin E."/>
            <person name="Otillar R."/>
            <person name="Lindquist E.A."/>
            <person name="Sun H."/>
            <person name="LaButti K.M."/>
            <person name="Schmutz J."/>
            <person name="Jabbour D."/>
            <person name="Luo H."/>
            <person name="Baker S.E."/>
            <person name="Pisabarro A.G."/>
            <person name="Walton J.D."/>
            <person name="Blanchette R.A."/>
            <person name="Henrissat B."/>
            <person name="Martin F."/>
            <person name="Cullen D."/>
            <person name="Hibbett D.S."/>
            <person name="Grigoriev I.V."/>
        </authorList>
    </citation>
    <scope>NUCLEOTIDE SEQUENCE [LARGE SCALE GENOMIC DNA]</scope>
    <source>
        <strain evidence="5">FD-172 SS1</strain>
    </source>
</reference>
<keyword evidence="2" id="KW-0732">Signal</keyword>
<protein>
    <recommendedName>
        <fullName evidence="6">Secreted protein</fullName>
    </recommendedName>
</protein>
<dbReference type="Proteomes" id="UP000027195">
    <property type="component" value="Unassembled WGS sequence"/>
</dbReference>
<name>A0A067MYM4_BOTB1</name>
<dbReference type="EMBL" id="KL198018">
    <property type="protein sequence ID" value="KDQ19795.1"/>
    <property type="molecule type" value="Genomic_DNA"/>
</dbReference>
<feature type="chain" id="PRO_5011840893" description="Secreted protein" evidence="2">
    <location>
        <begin position="16"/>
        <end position="102"/>
    </location>
</feature>
<gene>
    <name evidence="3" type="ORF">BOTBODRAFT_27221</name>
    <name evidence="4" type="ORF">BOTBODRAFT_27222</name>
</gene>
<evidence type="ECO:0000313" key="3">
    <source>
        <dbReference type="EMBL" id="KDQ19795.1"/>
    </source>
</evidence>
<evidence type="ECO:0000256" key="2">
    <source>
        <dbReference type="SAM" id="SignalP"/>
    </source>
</evidence>
<feature type="signal peptide" evidence="2">
    <location>
        <begin position="1"/>
        <end position="15"/>
    </location>
</feature>
<dbReference type="EMBL" id="KL198018">
    <property type="protein sequence ID" value="KDQ19797.1"/>
    <property type="molecule type" value="Genomic_DNA"/>
</dbReference>
<keyword evidence="5" id="KW-1185">Reference proteome</keyword>
<evidence type="ECO:0000256" key="1">
    <source>
        <dbReference type="SAM" id="MobiDB-lite"/>
    </source>
</evidence>
<evidence type="ECO:0000313" key="5">
    <source>
        <dbReference type="Proteomes" id="UP000027195"/>
    </source>
</evidence>
<dbReference type="HOGENOM" id="CLU_2277020_0_0_1"/>
<proteinExistence type="predicted"/>
<organism evidence="3 5">
    <name type="scientific">Botryobasidium botryosum (strain FD-172 SS1)</name>
    <dbReference type="NCBI Taxonomy" id="930990"/>
    <lineage>
        <taxon>Eukaryota</taxon>
        <taxon>Fungi</taxon>
        <taxon>Dikarya</taxon>
        <taxon>Basidiomycota</taxon>
        <taxon>Agaricomycotina</taxon>
        <taxon>Agaricomycetes</taxon>
        <taxon>Cantharellales</taxon>
        <taxon>Botryobasidiaceae</taxon>
        <taxon>Botryobasidium</taxon>
    </lineage>
</organism>
<feature type="region of interest" description="Disordered" evidence="1">
    <location>
        <begin position="80"/>
        <end position="102"/>
    </location>
</feature>
<evidence type="ECO:0000313" key="4">
    <source>
        <dbReference type="EMBL" id="KDQ19797.1"/>
    </source>
</evidence>
<sequence length="102" mass="11146">MWIQALVGWRPRVAGMWSVSSRALCIFSRAVCAPFYPRLTPPAVSQREPCVSFIAHARLARGNDRLCSKASIYESTGPRGLAGGCGSRPLSAGVRVSRGWRR</sequence>
<dbReference type="AlphaFoldDB" id="A0A067MYM4"/>
<accession>A0A067MYM4</accession>
<reference evidence="3" key="2">
    <citation type="journal article" date="2014" name="Proc. Natl. Acad. Sci. U.S.A.">
        <title>Extensive sampling of basidiomycete genomes demonstrates inadequacy of the white rot/brown rot paradigm for wood decay fungi.</title>
        <authorList>
            <person name="Riley R."/>
            <person name="Salamov A.A."/>
            <person name="Brown D.W."/>
            <person name="Nagy L.G."/>
            <person name="Floudas D."/>
            <person name="Held B.W."/>
            <person name="Levasseur A."/>
            <person name="Lombard V."/>
            <person name="Morin E."/>
            <person name="Otillar R."/>
            <person name="Lindquist E.A."/>
            <person name="Sun H."/>
            <person name="LaButti K.M."/>
            <person name="Schmutz J."/>
            <person name="Jabbour D."/>
            <person name="Luo H."/>
            <person name="Baker S.E."/>
            <person name="Pisabarro A.G."/>
            <person name="Walton J.D."/>
            <person name="Blanchette R.A."/>
            <person name="Henrissat B."/>
            <person name="Martin F."/>
            <person name="Cullen D."/>
            <person name="Hibbett D.S."/>
            <person name="Grigoriev I.V."/>
        </authorList>
    </citation>
    <scope>NUCLEOTIDE SEQUENCE</scope>
    <source>
        <strain evidence="3">FD-172 SS1</strain>
    </source>
</reference>
<evidence type="ECO:0008006" key="6">
    <source>
        <dbReference type="Google" id="ProtNLM"/>
    </source>
</evidence>